<dbReference type="PANTHER" id="PTHR44757:SF2">
    <property type="entry name" value="BIOFILM ARCHITECTURE MAINTENANCE PROTEIN MBAA"/>
    <property type="match status" value="1"/>
</dbReference>
<keyword evidence="2" id="KW-0812">Transmembrane</keyword>
<dbReference type="CDD" id="cd01949">
    <property type="entry name" value="GGDEF"/>
    <property type="match status" value="1"/>
</dbReference>
<accession>A0A6V8SIV9</accession>
<dbReference type="CDD" id="cd01948">
    <property type="entry name" value="EAL"/>
    <property type="match status" value="1"/>
</dbReference>
<dbReference type="SUPFAM" id="SSF55785">
    <property type="entry name" value="PYP-like sensor domain (PAS domain)"/>
    <property type="match status" value="1"/>
</dbReference>
<comment type="caution">
    <text evidence="8">The sequence shown here is derived from an EMBL/GenBank/DDBJ whole genome shotgun (WGS) entry which is preliminary data.</text>
</comment>
<dbReference type="InterPro" id="IPR043128">
    <property type="entry name" value="Rev_trsase/Diguanyl_cyclase"/>
</dbReference>
<organism evidence="8 9">
    <name type="scientific">Clostridium fungisolvens</name>
    <dbReference type="NCBI Taxonomy" id="1604897"/>
    <lineage>
        <taxon>Bacteria</taxon>
        <taxon>Bacillati</taxon>
        <taxon>Bacillota</taxon>
        <taxon>Clostridia</taxon>
        <taxon>Eubacteriales</taxon>
        <taxon>Clostridiaceae</taxon>
        <taxon>Clostridium</taxon>
    </lineage>
</organism>
<feature type="domain" description="PAC" evidence="4">
    <location>
        <begin position="399"/>
        <end position="451"/>
    </location>
</feature>
<dbReference type="NCBIfam" id="TIGR00229">
    <property type="entry name" value="sensory_box"/>
    <property type="match status" value="1"/>
</dbReference>
<dbReference type="InterPro" id="IPR000700">
    <property type="entry name" value="PAS-assoc_C"/>
</dbReference>
<evidence type="ECO:0008006" key="10">
    <source>
        <dbReference type="Google" id="ProtNLM"/>
    </source>
</evidence>
<evidence type="ECO:0000259" key="7">
    <source>
        <dbReference type="PROSITE" id="PS50887"/>
    </source>
</evidence>
<dbReference type="AlphaFoldDB" id="A0A6V8SIV9"/>
<feature type="domain" description="HAMP" evidence="6">
    <location>
        <begin position="212"/>
        <end position="264"/>
    </location>
</feature>
<dbReference type="Pfam" id="PF00563">
    <property type="entry name" value="EAL"/>
    <property type="match status" value="1"/>
</dbReference>
<dbReference type="Gene3D" id="3.30.450.20">
    <property type="entry name" value="PAS domain"/>
    <property type="match status" value="1"/>
</dbReference>
<dbReference type="PROSITE" id="PS50112">
    <property type="entry name" value="PAS"/>
    <property type="match status" value="1"/>
</dbReference>
<dbReference type="Pfam" id="PF08447">
    <property type="entry name" value="PAS_3"/>
    <property type="match status" value="1"/>
</dbReference>
<evidence type="ECO:0000259" key="4">
    <source>
        <dbReference type="PROSITE" id="PS50113"/>
    </source>
</evidence>
<evidence type="ECO:0000259" key="3">
    <source>
        <dbReference type="PROSITE" id="PS50112"/>
    </source>
</evidence>
<dbReference type="SMART" id="SM00267">
    <property type="entry name" value="GGDEF"/>
    <property type="match status" value="1"/>
</dbReference>
<feature type="domain" description="GGDEF" evidence="7">
    <location>
        <begin position="484"/>
        <end position="617"/>
    </location>
</feature>
<dbReference type="InterPro" id="IPR003660">
    <property type="entry name" value="HAMP_dom"/>
</dbReference>
<dbReference type="InterPro" id="IPR035965">
    <property type="entry name" value="PAS-like_dom_sf"/>
</dbReference>
<dbReference type="SMART" id="SM00086">
    <property type="entry name" value="PAC"/>
    <property type="match status" value="1"/>
</dbReference>
<evidence type="ECO:0000259" key="5">
    <source>
        <dbReference type="PROSITE" id="PS50883"/>
    </source>
</evidence>
<feature type="coiled-coil region" evidence="1">
    <location>
        <begin position="245"/>
        <end position="314"/>
    </location>
</feature>
<dbReference type="Proteomes" id="UP000580568">
    <property type="component" value="Unassembled WGS sequence"/>
</dbReference>
<keyword evidence="2" id="KW-0472">Membrane</keyword>
<dbReference type="Gene3D" id="3.30.70.270">
    <property type="match status" value="1"/>
</dbReference>
<dbReference type="InterPro" id="IPR000014">
    <property type="entry name" value="PAS"/>
</dbReference>
<dbReference type="InterPro" id="IPR001610">
    <property type="entry name" value="PAC"/>
</dbReference>
<name>A0A6V8SIV9_9CLOT</name>
<dbReference type="Pfam" id="PF00672">
    <property type="entry name" value="HAMP"/>
    <property type="match status" value="1"/>
</dbReference>
<proteinExistence type="predicted"/>
<feature type="domain" description="PAS" evidence="3">
    <location>
        <begin position="325"/>
        <end position="395"/>
    </location>
</feature>
<keyword evidence="9" id="KW-1185">Reference proteome</keyword>
<sequence length="877" mass="102603">MNFIYRLRMRSKLIIAFTAISLFSGVMGLVALKNIRDLNNNSVIMHDRNSRVIKDITLVKSNLVQINLDIYMVLDEKNSNKVKTLVDEINRLKNQDDNLLADYEKHIVDSDDRKLFGDLKNILSVYRQYRERLLEYIDEGNYDKAWIVYNDLEIVSENIVKNTENYIEYNSRVAEKYDNSNKQLYHDTIISTITIGVLGFIVSIFVGHFIAYRISGKIKTILDFAKSLTEGNLEHKITMKSRDEIGQLAIALNKAADKRREYEENLMSSYEELEASYEEVRALEQELREKYNDLEASFEEITALEQELREKYTEISINEELLRNNEEWYKLITEASYDALWDWNIKEGKMFFSDQWYNILGYDREETKDIDWTKLVNEEDYERLQNVIKENWENKSSVFTIEYRIKDVNGIYTWMQTIGKTLFDSEGKPYRLAGSHKNITDIKEYQHRLEYIAYHDYLTDLPNRQYMHKVAEQYFDKKGVYEHNKTALIFIDIDNFKYINDTLGHNFGDFLICAIADRLNRIKREDDLLVRLGGDEFVIVLNSIEDRAQVENFCTAMLECFETSFNVDSNYLQVTSSIGIAIYPEDGKVLDDLLTKADIAMYRSKSLGKNNYTFFHSGMNDKVIERMEIEKYLRNALDKNEFILYYQPQVDANSGMICSFEALIRWNSPELGFVPPDRFITLAEENHRIIDIGNWVLRSACEFIKEVHINGHDKCYISINVSVIQLMQSDFVDNVLKIINDITIDPNCIELEITESIFIETYDNISEKLNRLREIGIKIALDDFGKGYSSLSYLKQLPISTLKIDKTFIDDVAEEHKISLVENIIDIGHKMNLKVVAEGVETEEQLNYLNKHSCDRIQGYYFSRPVPQSEAISLLNR</sequence>
<keyword evidence="1" id="KW-0175">Coiled coil</keyword>
<evidence type="ECO:0000256" key="1">
    <source>
        <dbReference type="SAM" id="Coils"/>
    </source>
</evidence>
<reference evidence="8 9" key="1">
    <citation type="submission" date="2020-07" db="EMBL/GenBank/DDBJ databases">
        <title>A new beta-1,3-glucan-decomposing anaerobic bacterium isolated from anoxic soil subjected to biological soil disinfestation.</title>
        <authorList>
            <person name="Ueki A."/>
            <person name="Tonouchi A."/>
        </authorList>
    </citation>
    <scope>NUCLEOTIDE SEQUENCE [LARGE SCALE GENOMIC DNA]</scope>
    <source>
        <strain evidence="8 9">TW1</strain>
    </source>
</reference>
<dbReference type="InterPro" id="IPR001633">
    <property type="entry name" value="EAL_dom"/>
</dbReference>
<dbReference type="InterPro" id="IPR024478">
    <property type="entry name" value="HlyB_4HB_MCP"/>
</dbReference>
<dbReference type="InterPro" id="IPR013655">
    <property type="entry name" value="PAS_fold_3"/>
</dbReference>
<dbReference type="InterPro" id="IPR029787">
    <property type="entry name" value="Nucleotide_cyclase"/>
</dbReference>
<dbReference type="CDD" id="cd00130">
    <property type="entry name" value="PAS"/>
    <property type="match status" value="1"/>
</dbReference>
<dbReference type="SUPFAM" id="SSF158472">
    <property type="entry name" value="HAMP domain-like"/>
    <property type="match status" value="1"/>
</dbReference>
<dbReference type="PROSITE" id="PS50113">
    <property type="entry name" value="PAC"/>
    <property type="match status" value="1"/>
</dbReference>
<keyword evidence="2" id="KW-1133">Transmembrane helix</keyword>
<dbReference type="InterPro" id="IPR035919">
    <property type="entry name" value="EAL_sf"/>
</dbReference>
<evidence type="ECO:0000256" key="2">
    <source>
        <dbReference type="SAM" id="Phobius"/>
    </source>
</evidence>
<dbReference type="EMBL" id="BLZR01000001">
    <property type="protein sequence ID" value="GFP77164.1"/>
    <property type="molecule type" value="Genomic_DNA"/>
</dbReference>
<dbReference type="InterPro" id="IPR000160">
    <property type="entry name" value="GGDEF_dom"/>
</dbReference>
<dbReference type="GO" id="GO:0007165">
    <property type="term" value="P:signal transduction"/>
    <property type="evidence" value="ECO:0007669"/>
    <property type="project" value="InterPro"/>
</dbReference>
<dbReference type="SMART" id="SM00052">
    <property type="entry name" value="EAL"/>
    <property type="match status" value="1"/>
</dbReference>
<dbReference type="Pfam" id="PF00990">
    <property type="entry name" value="GGDEF"/>
    <property type="match status" value="1"/>
</dbReference>
<feature type="domain" description="EAL" evidence="5">
    <location>
        <begin position="626"/>
        <end position="877"/>
    </location>
</feature>
<evidence type="ECO:0000259" key="6">
    <source>
        <dbReference type="PROSITE" id="PS50885"/>
    </source>
</evidence>
<dbReference type="PROSITE" id="PS50887">
    <property type="entry name" value="GGDEF"/>
    <property type="match status" value="1"/>
</dbReference>
<dbReference type="InterPro" id="IPR052155">
    <property type="entry name" value="Biofilm_reg_signaling"/>
</dbReference>
<dbReference type="PANTHER" id="PTHR44757">
    <property type="entry name" value="DIGUANYLATE CYCLASE DGCP"/>
    <property type="match status" value="1"/>
</dbReference>
<dbReference type="NCBIfam" id="TIGR00254">
    <property type="entry name" value="GGDEF"/>
    <property type="match status" value="1"/>
</dbReference>
<dbReference type="CDD" id="cd06225">
    <property type="entry name" value="HAMP"/>
    <property type="match status" value="1"/>
</dbReference>
<evidence type="ECO:0000313" key="9">
    <source>
        <dbReference type="Proteomes" id="UP000580568"/>
    </source>
</evidence>
<dbReference type="Gene3D" id="3.20.20.450">
    <property type="entry name" value="EAL domain"/>
    <property type="match status" value="1"/>
</dbReference>
<dbReference type="Gene3D" id="6.10.340.10">
    <property type="match status" value="1"/>
</dbReference>
<dbReference type="PROSITE" id="PS50885">
    <property type="entry name" value="HAMP"/>
    <property type="match status" value="1"/>
</dbReference>
<dbReference type="Pfam" id="PF12729">
    <property type="entry name" value="4HB_MCP_1"/>
    <property type="match status" value="1"/>
</dbReference>
<dbReference type="SUPFAM" id="SSF141868">
    <property type="entry name" value="EAL domain-like"/>
    <property type="match status" value="1"/>
</dbReference>
<dbReference type="GO" id="GO:0016020">
    <property type="term" value="C:membrane"/>
    <property type="evidence" value="ECO:0007669"/>
    <property type="project" value="InterPro"/>
</dbReference>
<feature type="transmembrane region" description="Helical" evidence="2">
    <location>
        <begin position="189"/>
        <end position="212"/>
    </location>
</feature>
<dbReference type="FunFam" id="3.20.20.450:FF:000001">
    <property type="entry name" value="Cyclic di-GMP phosphodiesterase yahA"/>
    <property type="match status" value="1"/>
</dbReference>
<dbReference type="PROSITE" id="PS50883">
    <property type="entry name" value="EAL"/>
    <property type="match status" value="1"/>
</dbReference>
<dbReference type="SUPFAM" id="SSF55073">
    <property type="entry name" value="Nucleotide cyclase"/>
    <property type="match status" value="1"/>
</dbReference>
<dbReference type="RefSeq" id="WP_183278548.1">
    <property type="nucleotide sequence ID" value="NZ_BLZR01000001.1"/>
</dbReference>
<evidence type="ECO:0000313" key="8">
    <source>
        <dbReference type="EMBL" id="GFP77164.1"/>
    </source>
</evidence>
<gene>
    <name evidence="8" type="ORF">bsdtw1_03278</name>
</gene>
<protein>
    <recommendedName>
        <fullName evidence="10">PAS domain S-box-containing protein/diguanylate cyclase (GGDEF) domain-containing protein</fullName>
    </recommendedName>
</protein>